<dbReference type="GO" id="GO:0046872">
    <property type="term" value="F:metal ion binding"/>
    <property type="evidence" value="ECO:0007669"/>
    <property type="project" value="UniProtKB-KW"/>
</dbReference>
<dbReference type="InterPro" id="IPR032466">
    <property type="entry name" value="Metal_Hydrolase"/>
</dbReference>
<evidence type="ECO:0000256" key="2">
    <source>
        <dbReference type="ARBA" id="ARBA00022723"/>
    </source>
</evidence>
<feature type="active site" description="Proton donor/acceptor" evidence="6">
    <location>
        <position position="289"/>
    </location>
</feature>
<dbReference type="SUPFAM" id="SSF51338">
    <property type="entry name" value="Composite domain of metallo-dependent hydrolases"/>
    <property type="match status" value="1"/>
</dbReference>
<feature type="binding site" evidence="7">
    <location>
        <position position="266"/>
    </location>
    <ligand>
        <name>substrate</name>
    </ligand>
</feature>
<name>A0A1G6WGV9_9FLAO</name>
<feature type="binding site" evidence="7">
    <location>
        <begin position="234"/>
        <end position="235"/>
    </location>
    <ligand>
        <name>substrate</name>
    </ligand>
</feature>
<dbReference type="STRING" id="641691.SAMN05421636_101294"/>
<keyword evidence="3 5" id="KW-0378">Hydrolase</keyword>
<keyword evidence="9" id="KW-0732">Signal</keyword>
<gene>
    <name evidence="11" type="ORF">SAMN05421636_101294</name>
</gene>
<evidence type="ECO:0000313" key="12">
    <source>
        <dbReference type="Proteomes" id="UP000199109"/>
    </source>
</evidence>
<feature type="chain" id="PRO_5011471971" evidence="9">
    <location>
        <begin position="23"/>
        <end position="402"/>
    </location>
</feature>
<dbReference type="Proteomes" id="UP000199109">
    <property type="component" value="Unassembled WGS sequence"/>
</dbReference>
<dbReference type="PANTHER" id="PTHR11113">
    <property type="entry name" value="N-ACETYLGLUCOSAMINE-6-PHOSPHATE DEACETYLASE"/>
    <property type="match status" value="1"/>
</dbReference>
<evidence type="ECO:0000313" key="11">
    <source>
        <dbReference type="EMBL" id="SDD64477.1"/>
    </source>
</evidence>
<feature type="binding site" evidence="8">
    <location>
        <position position="231"/>
    </location>
    <ligand>
        <name>Zn(2+)</name>
        <dbReference type="ChEBI" id="CHEBI:29105"/>
    </ligand>
</feature>
<evidence type="ECO:0000256" key="3">
    <source>
        <dbReference type="ARBA" id="ARBA00022801"/>
    </source>
</evidence>
<keyword evidence="4 5" id="KW-0119">Carbohydrate metabolism</keyword>
<evidence type="ECO:0000256" key="5">
    <source>
        <dbReference type="PIRNR" id="PIRNR038994"/>
    </source>
</evidence>
<reference evidence="11 12" key="1">
    <citation type="submission" date="2016-10" db="EMBL/GenBank/DDBJ databases">
        <authorList>
            <person name="de Groot N.N."/>
        </authorList>
    </citation>
    <scope>NUCLEOTIDE SEQUENCE [LARGE SCALE GENOMIC DNA]</scope>
    <source>
        <strain evidence="11 12">DSM 23421</strain>
    </source>
</reference>
<feature type="binding site" evidence="7">
    <location>
        <position position="242"/>
    </location>
    <ligand>
        <name>substrate</name>
    </ligand>
</feature>
<evidence type="ECO:0000256" key="4">
    <source>
        <dbReference type="ARBA" id="ARBA00023277"/>
    </source>
</evidence>
<dbReference type="Gene3D" id="3.20.20.140">
    <property type="entry name" value="Metal-dependent hydrolases"/>
    <property type="match status" value="1"/>
</dbReference>
<dbReference type="InterPro" id="IPR003764">
    <property type="entry name" value="GlcNAc_6-P_deAcase"/>
</dbReference>
<feature type="binding site" evidence="7">
    <location>
        <begin position="323"/>
        <end position="325"/>
    </location>
    <ligand>
        <name>substrate</name>
    </ligand>
</feature>
<feature type="binding site" evidence="7">
    <location>
        <position position="155"/>
    </location>
    <ligand>
        <name>substrate</name>
    </ligand>
</feature>
<feature type="signal peptide" evidence="9">
    <location>
        <begin position="1"/>
        <end position="22"/>
    </location>
</feature>
<feature type="binding site" evidence="8">
    <location>
        <position position="210"/>
    </location>
    <ligand>
        <name>Zn(2+)</name>
        <dbReference type="ChEBI" id="CHEBI:29105"/>
    </ligand>
</feature>
<evidence type="ECO:0000256" key="6">
    <source>
        <dbReference type="PIRSR" id="PIRSR038994-1"/>
    </source>
</evidence>
<dbReference type="GO" id="GO:0006046">
    <property type="term" value="P:N-acetylglucosamine catabolic process"/>
    <property type="evidence" value="ECO:0007669"/>
    <property type="project" value="TreeGrafter"/>
</dbReference>
<protein>
    <submittedName>
        <fullName evidence="11">N-acetylglucosamine-6-phosphate deacetylase</fullName>
    </submittedName>
</protein>
<dbReference type="SUPFAM" id="SSF51556">
    <property type="entry name" value="Metallo-dependent hydrolases"/>
    <property type="match status" value="1"/>
</dbReference>
<dbReference type="Gene3D" id="2.30.40.10">
    <property type="entry name" value="Urease, subunit C, domain 1"/>
    <property type="match status" value="1"/>
</dbReference>
<evidence type="ECO:0000256" key="8">
    <source>
        <dbReference type="PIRSR" id="PIRSR038994-3"/>
    </source>
</evidence>
<dbReference type="AlphaFoldDB" id="A0A1G6WGV9"/>
<sequence length="402" mass="43436">MKSSSTYLSVVLIFTLSIPSNAQTIEGLLYSDGNPVSLSLDKGRITKVSPLKMGSNVTKTHIAPGLIDIQINGYVGVDFSGPDLTVEGVKKATKALWKAGVTSYYPTVITSDIERIKTNFAILAKAKEDPEIGPSIPGFHLEGPYISPIAGFRGAHLEKYIKVPDWAEFQEFQKAANGGIKLITLAPELEGAIPFIRKLVESGVTVSLGHHNGSAEDIALAVEAGAKLSTHLGNGCANEINRHNNPLWPQLSNDALSISIIADGFHLTREEVRTFYKTKGVEKTILVSDALDLAGLPPGEYTRGERTLLLTPNVVKLPKENVLAGAASPISKCVGQIMEFTECSLKDAIQMASTNPAEFFVLKELGAIEIGKRADLILFTMENNEMVIEQTYVNGELVYTIK</sequence>
<proteinExistence type="inferred from homology"/>
<evidence type="ECO:0000256" key="1">
    <source>
        <dbReference type="ARBA" id="ARBA00010716"/>
    </source>
</evidence>
<evidence type="ECO:0000256" key="9">
    <source>
        <dbReference type="SAM" id="SignalP"/>
    </source>
</evidence>
<accession>A0A1G6WGV9</accession>
<dbReference type="InterPro" id="IPR011059">
    <property type="entry name" value="Metal-dep_hydrolase_composite"/>
</dbReference>
<feature type="binding site" evidence="8">
    <location>
        <position position="142"/>
    </location>
    <ligand>
        <name>Zn(2+)</name>
        <dbReference type="ChEBI" id="CHEBI:29105"/>
    </ligand>
</feature>
<dbReference type="GO" id="GO:0008448">
    <property type="term" value="F:N-acetylglucosamine-6-phosphate deacetylase activity"/>
    <property type="evidence" value="ECO:0007669"/>
    <property type="project" value="InterPro"/>
</dbReference>
<dbReference type="Pfam" id="PF01979">
    <property type="entry name" value="Amidohydro_1"/>
    <property type="match status" value="1"/>
</dbReference>
<keyword evidence="2 8" id="KW-0479">Metal-binding</keyword>
<dbReference type="RefSeq" id="WP_175455226.1">
    <property type="nucleotide sequence ID" value="NZ_FNAO01000001.1"/>
</dbReference>
<feature type="domain" description="Amidohydrolase-related" evidence="10">
    <location>
        <begin position="62"/>
        <end position="398"/>
    </location>
</feature>
<keyword evidence="12" id="KW-1185">Reference proteome</keyword>
<comment type="cofactor">
    <cofactor evidence="8">
        <name>a divalent metal cation</name>
        <dbReference type="ChEBI" id="CHEBI:60240"/>
    </cofactor>
    <text evidence="8">Binds 1 divalent metal cation per subunit.</text>
</comment>
<evidence type="ECO:0000259" key="10">
    <source>
        <dbReference type="Pfam" id="PF01979"/>
    </source>
</evidence>
<evidence type="ECO:0000256" key="7">
    <source>
        <dbReference type="PIRSR" id="PIRSR038994-2"/>
    </source>
</evidence>
<organism evidence="11 12">
    <name type="scientific">Pricia antarctica</name>
    <dbReference type="NCBI Taxonomy" id="641691"/>
    <lineage>
        <taxon>Bacteria</taxon>
        <taxon>Pseudomonadati</taxon>
        <taxon>Bacteroidota</taxon>
        <taxon>Flavobacteriia</taxon>
        <taxon>Flavobacteriales</taxon>
        <taxon>Flavobacteriaceae</taxon>
        <taxon>Pricia</taxon>
    </lineage>
</organism>
<comment type="similarity">
    <text evidence="1 5">Belongs to the metallo-dependent hydrolases superfamily. NagA family.</text>
</comment>
<dbReference type="EMBL" id="FNAO01000001">
    <property type="protein sequence ID" value="SDD64477.1"/>
    <property type="molecule type" value="Genomic_DNA"/>
</dbReference>
<dbReference type="PIRSF" id="PIRSF038994">
    <property type="entry name" value="NagA"/>
    <property type="match status" value="1"/>
</dbReference>
<dbReference type="PANTHER" id="PTHR11113:SF14">
    <property type="entry name" value="N-ACETYLGLUCOSAMINE-6-PHOSPHATE DEACETYLASE"/>
    <property type="match status" value="1"/>
</dbReference>
<dbReference type="InterPro" id="IPR006680">
    <property type="entry name" value="Amidohydro-rel"/>
</dbReference>